<name>A0A8J2NBL5_FUSEQ</name>
<evidence type="ECO:0000313" key="3">
    <source>
        <dbReference type="Proteomes" id="UP000693738"/>
    </source>
</evidence>
<evidence type="ECO:0000313" key="2">
    <source>
        <dbReference type="EMBL" id="CAG7558188.1"/>
    </source>
</evidence>
<dbReference type="EMBL" id="CAJSTJ010000123">
    <property type="protein sequence ID" value="CAG7558188.1"/>
    <property type="molecule type" value="Genomic_DNA"/>
</dbReference>
<dbReference type="Proteomes" id="UP000693738">
    <property type="component" value="Unassembled WGS sequence"/>
</dbReference>
<accession>A0A8J2NBL5</accession>
<evidence type="ECO:0008006" key="4">
    <source>
        <dbReference type="Google" id="ProtNLM"/>
    </source>
</evidence>
<protein>
    <recommendedName>
        <fullName evidence="4">Ubiquinol-cytochrome-c reductase cytochrome c1</fullName>
    </recommendedName>
</protein>
<proteinExistence type="predicted"/>
<sequence length="399" mass="44798">MADDLNVQESWEVTDGDSQDMLGWTATLSHDSAAQLTMEPSVKKTKKKKKKKGCYSELAVVLEPEAVAEVEAVPELEAIPEPEPDAIPAEESILAEEPAPEFEATPEPDAVPAKESIVADEPAHECEIPPDPEEPEPRMYTSEPAIEKPKTPVAHGVGEPFYSAQGIDTPSPIYLNFNAQHRLMVFLQQKLEEMCFAFCQHRMPQTLLDNGWDCPESAELQNWVVALKEELPSTLRPKGRRALINSMSKIRDSAVSRTRINNFQLEELLSDALKLAMLLEQDQSVNTIKRIREDMEATYRYLDEERKQLEKSCNFKLGQITAARAKLDDLERATKAAFDKSLLTRHNKARSMVLESIQNAEALEHKLDPEDRSVTMSSLDLVNDLENSLTLDEDGGRLF</sequence>
<dbReference type="AlphaFoldDB" id="A0A8J2NBL5"/>
<organism evidence="2 3">
    <name type="scientific">Fusarium equiseti</name>
    <name type="common">Fusarium scirpi</name>
    <dbReference type="NCBI Taxonomy" id="61235"/>
    <lineage>
        <taxon>Eukaryota</taxon>
        <taxon>Fungi</taxon>
        <taxon>Dikarya</taxon>
        <taxon>Ascomycota</taxon>
        <taxon>Pezizomycotina</taxon>
        <taxon>Sordariomycetes</taxon>
        <taxon>Hypocreomycetidae</taxon>
        <taxon>Hypocreales</taxon>
        <taxon>Nectriaceae</taxon>
        <taxon>Fusarium</taxon>
        <taxon>Fusarium incarnatum-equiseti species complex</taxon>
    </lineage>
</organism>
<reference evidence="2" key="1">
    <citation type="submission" date="2021-05" db="EMBL/GenBank/DDBJ databases">
        <authorList>
            <person name="Khan N."/>
        </authorList>
    </citation>
    <scope>NUCLEOTIDE SEQUENCE</scope>
</reference>
<comment type="caution">
    <text evidence="2">The sequence shown here is derived from an EMBL/GenBank/DDBJ whole genome shotgun (WGS) entry which is preliminary data.</text>
</comment>
<feature type="region of interest" description="Disordered" evidence="1">
    <location>
        <begin position="118"/>
        <end position="140"/>
    </location>
</feature>
<gene>
    <name evidence="2" type="ORF">FEQUK3_LOCUS3916</name>
</gene>
<evidence type="ECO:0000256" key="1">
    <source>
        <dbReference type="SAM" id="MobiDB-lite"/>
    </source>
</evidence>